<feature type="compositionally biased region" description="Pro residues" evidence="3">
    <location>
        <begin position="1"/>
        <end position="10"/>
    </location>
</feature>
<evidence type="ECO:0000313" key="5">
    <source>
        <dbReference type="Proteomes" id="UP000177622"/>
    </source>
</evidence>
<dbReference type="Gene3D" id="3.40.50.720">
    <property type="entry name" value="NAD(P)-binding Rossmann-like Domain"/>
    <property type="match status" value="1"/>
</dbReference>
<dbReference type="PROSITE" id="PS51450">
    <property type="entry name" value="LRR"/>
    <property type="match status" value="2"/>
</dbReference>
<dbReference type="SUPFAM" id="SSF52058">
    <property type="entry name" value="L domain-like"/>
    <property type="match status" value="1"/>
</dbReference>
<dbReference type="Gene3D" id="3.80.10.10">
    <property type="entry name" value="Ribonuclease Inhibitor"/>
    <property type="match status" value="1"/>
</dbReference>
<dbReference type="EMBL" id="LXJU01000008">
    <property type="protein sequence ID" value="OGE53234.1"/>
    <property type="molecule type" value="Genomic_DNA"/>
</dbReference>
<dbReference type="PANTHER" id="PTHR45752:SF156">
    <property type="entry name" value="RAS SUPPRESSOR PROTEIN 1"/>
    <property type="match status" value="1"/>
</dbReference>
<keyword evidence="2" id="KW-0677">Repeat</keyword>
<dbReference type="InterPro" id="IPR050715">
    <property type="entry name" value="LRR-SigEffector_domain"/>
</dbReference>
<organism evidence="4 5">
    <name type="scientific">Penicillium arizonense</name>
    <dbReference type="NCBI Taxonomy" id="1835702"/>
    <lineage>
        <taxon>Eukaryota</taxon>
        <taxon>Fungi</taxon>
        <taxon>Dikarya</taxon>
        <taxon>Ascomycota</taxon>
        <taxon>Pezizomycotina</taxon>
        <taxon>Eurotiomycetes</taxon>
        <taxon>Eurotiomycetidae</taxon>
        <taxon>Eurotiales</taxon>
        <taxon>Aspergillaceae</taxon>
        <taxon>Penicillium</taxon>
    </lineage>
</organism>
<sequence length="603" mass="65619">MDGEIPLPPPRRIRHRSPAHAVNPSAPGTGPTPAIASFHKSQRLSRFDDRSSQPSSDPALFSSDDIPASGLENYHAPVSGAGRKRRYRGTWWGEQVIDPKRKRGEFKDKRNVDSGVWMGSDESVAESLLPSEDGSAWGEDLRKSVLDPRKSGNSTPLLIGTENASAQMKGVVKGPEESKEQRVAREVVNDCLDKGQESIDLGDFHLKAIPSGLLRPLQHLTKLPSVKEAPVSENVFTSLQPFLRIFLPNNSLSTLHNDLFELSNLKVLSLRNNKLTELPSTIRRLTALQVLNLSVNRLTCLPWELIKLMQNGELKHLTVRPNSFLPIEEAQIAEWHHNANKKQTEEPDEEFISSQLQFNHDESSDIREPFWDSIHVATGPTTFLNMEGNPVRESALTNPSINAAPSLRELSLRTVSKLPYLEQATDEELAEYPALLVPLLRQAREVRAAGGQPCSKPSRNPSRTPELVSEITSNGGEWHALDMNDPSAPAALLAKLTASGITIDVLVNNAGFCMVGVLEQTSDDEMAGLDGGEGLGAYAAAKAAGDGLSKVLTMAPFNIPVLTAWFSTFNTGIGNAGVLATGALPGDYEASAASQVIGYLQRL</sequence>
<keyword evidence="5" id="KW-1185">Reference proteome</keyword>
<reference evidence="4 5" key="1">
    <citation type="journal article" date="2016" name="Sci. Rep.">
        <title>Penicillium arizonense, a new, genome sequenced fungal species, reveals a high chemical diversity in secreted metabolites.</title>
        <authorList>
            <person name="Grijseels S."/>
            <person name="Nielsen J.C."/>
            <person name="Randelovic M."/>
            <person name="Nielsen J."/>
            <person name="Nielsen K.F."/>
            <person name="Workman M."/>
            <person name="Frisvad J.C."/>
        </authorList>
    </citation>
    <scope>NUCLEOTIDE SEQUENCE [LARGE SCALE GENOMIC DNA]</scope>
    <source>
        <strain evidence="4 5">CBS 141311</strain>
    </source>
</reference>
<dbReference type="SUPFAM" id="SSF51735">
    <property type="entry name" value="NAD(P)-binding Rossmann-fold domains"/>
    <property type="match status" value="1"/>
</dbReference>
<evidence type="ECO:0000256" key="2">
    <source>
        <dbReference type="ARBA" id="ARBA00022737"/>
    </source>
</evidence>
<proteinExistence type="predicted"/>
<dbReference type="Proteomes" id="UP000177622">
    <property type="component" value="Unassembled WGS sequence"/>
</dbReference>
<protein>
    <recommendedName>
        <fullName evidence="6">Leucine-rich repeat-containing protein 40</fullName>
    </recommendedName>
</protein>
<feature type="region of interest" description="Disordered" evidence="3">
    <location>
        <begin position="1"/>
        <end position="90"/>
    </location>
</feature>
<dbReference type="PANTHER" id="PTHR45752">
    <property type="entry name" value="LEUCINE-RICH REPEAT-CONTAINING"/>
    <property type="match status" value="1"/>
</dbReference>
<dbReference type="GeneID" id="34576356"/>
<dbReference type="InterPro" id="IPR032675">
    <property type="entry name" value="LRR_dom_sf"/>
</dbReference>
<dbReference type="STRING" id="1835702.A0A1F5LJ56"/>
<gene>
    <name evidence="4" type="ORF">PENARI_c008G10600</name>
</gene>
<dbReference type="RefSeq" id="XP_022488673.1">
    <property type="nucleotide sequence ID" value="XM_022631622.1"/>
</dbReference>
<evidence type="ECO:0000256" key="1">
    <source>
        <dbReference type="ARBA" id="ARBA00022614"/>
    </source>
</evidence>
<dbReference type="SMART" id="SM00369">
    <property type="entry name" value="LRR_TYP"/>
    <property type="match status" value="2"/>
</dbReference>
<accession>A0A1F5LJ56</accession>
<evidence type="ECO:0000256" key="3">
    <source>
        <dbReference type="SAM" id="MobiDB-lite"/>
    </source>
</evidence>
<name>A0A1F5LJ56_PENAI</name>
<dbReference type="Pfam" id="PF13855">
    <property type="entry name" value="LRR_8"/>
    <property type="match status" value="1"/>
</dbReference>
<dbReference type="InterPro" id="IPR036291">
    <property type="entry name" value="NAD(P)-bd_dom_sf"/>
</dbReference>
<comment type="caution">
    <text evidence="4">The sequence shown here is derived from an EMBL/GenBank/DDBJ whole genome shotgun (WGS) entry which is preliminary data.</text>
</comment>
<dbReference type="InterPro" id="IPR001611">
    <property type="entry name" value="Leu-rich_rpt"/>
</dbReference>
<dbReference type="AlphaFoldDB" id="A0A1F5LJ56"/>
<evidence type="ECO:0000313" key="4">
    <source>
        <dbReference type="EMBL" id="OGE53234.1"/>
    </source>
</evidence>
<evidence type="ECO:0008006" key="6">
    <source>
        <dbReference type="Google" id="ProtNLM"/>
    </source>
</evidence>
<dbReference type="InterPro" id="IPR003591">
    <property type="entry name" value="Leu-rich_rpt_typical-subtyp"/>
</dbReference>
<feature type="region of interest" description="Disordered" evidence="3">
    <location>
        <begin position="449"/>
        <end position="471"/>
    </location>
</feature>
<dbReference type="OrthoDB" id="1274115at2759"/>
<keyword evidence="1" id="KW-0433">Leucine-rich repeat</keyword>